<keyword evidence="3" id="KW-1185">Reference proteome</keyword>
<sequence length="162" mass="18114">MPPPEDDLDFSEVIGDALSHRAPTVVEDTKIEERVTRMELALEQVALASKYQTELARYVDDLRQEAADTRTIRRQVGVVVVTGAIILFLFPIAIMMAQPPWFMRLPVYLQSGVIIAMFAAGVLLLQGLAKSVFRSAHERQGDEFIPPQVKAIHELMNTIKPS</sequence>
<keyword evidence="1" id="KW-0472">Membrane</keyword>
<evidence type="ECO:0000256" key="1">
    <source>
        <dbReference type="SAM" id="Phobius"/>
    </source>
</evidence>
<organism evidence="2 3">
    <name type="scientific">Sphingomonas endophytica</name>
    <dbReference type="NCBI Taxonomy" id="869719"/>
    <lineage>
        <taxon>Bacteria</taxon>
        <taxon>Pseudomonadati</taxon>
        <taxon>Pseudomonadota</taxon>
        <taxon>Alphaproteobacteria</taxon>
        <taxon>Sphingomonadales</taxon>
        <taxon>Sphingomonadaceae</taxon>
        <taxon>Sphingomonas</taxon>
    </lineage>
</organism>
<dbReference type="AlphaFoldDB" id="A0A147I9Q4"/>
<evidence type="ECO:0000313" key="2">
    <source>
        <dbReference type="EMBL" id="KTT76374.1"/>
    </source>
</evidence>
<keyword evidence="1" id="KW-1133">Transmembrane helix</keyword>
<dbReference type="EMBL" id="LDTB01000002">
    <property type="protein sequence ID" value="KTT76374.1"/>
    <property type="molecule type" value="Genomic_DNA"/>
</dbReference>
<keyword evidence="1" id="KW-0812">Transmembrane</keyword>
<gene>
    <name evidence="2" type="ORF">NS334_01170</name>
</gene>
<proteinExistence type="predicted"/>
<accession>A0A147I9Q4</accession>
<feature type="transmembrane region" description="Helical" evidence="1">
    <location>
        <begin position="108"/>
        <end position="129"/>
    </location>
</feature>
<reference evidence="2 3" key="1">
    <citation type="journal article" date="2016" name="Front. Microbiol.">
        <title>Genomic Resource of Rice Seed Associated Bacteria.</title>
        <authorList>
            <person name="Midha S."/>
            <person name="Bansal K."/>
            <person name="Sharma S."/>
            <person name="Kumar N."/>
            <person name="Patil P.P."/>
            <person name="Chaudhry V."/>
            <person name="Patil P.B."/>
        </authorList>
    </citation>
    <scope>NUCLEOTIDE SEQUENCE [LARGE SCALE GENOMIC DNA]</scope>
    <source>
        <strain evidence="2 3">NS334</strain>
    </source>
</reference>
<dbReference type="RefSeq" id="WP_058754148.1">
    <property type="nucleotide sequence ID" value="NZ_LDTB01000002.1"/>
</dbReference>
<protein>
    <submittedName>
        <fullName evidence="2">Uncharacterized protein</fullName>
    </submittedName>
</protein>
<feature type="transmembrane region" description="Helical" evidence="1">
    <location>
        <begin position="76"/>
        <end position="96"/>
    </location>
</feature>
<name>A0A147I9Q4_9SPHN</name>
<dbReference type="Proteomes" id="UP000074310">
    <property type="component" value="Unassembled WGS sequence"/>
</dbReference>
<evidence type="ECO:0000313" key="3">
    <source>
        <dbReference type="Proteomes" id="UP000074310"/>
    </source>
</evidence>
<dbReference type="PATRIC" id="fig|869719.3.peg.1089"/>
<comment type="caution">
    <text evidence="2">The sequence shown here is derived from an EMBL/GenBank/DDBJ whole genome shotgun (WGS) entry which is preliminary data.</text>
</comment>